<dbReference type="GO" id="GO:0008270">
    <property type="term" value="F:zinc ion binding"/>
    <property type="evidence" value="ECO:0007669"/>
    <property type="project" value="UniProtKB-KW"/>
</dbReference>
<organism evidence="1 2">
    <name type="scientific">Mytilus coruscus</name>
    <name type="common">Sea mussel</name>
    <dbReference type="NCBI Taxonomy" id="42192"/>
    <lineage>
        <taxon>Eukaryota</taxon>
        <taxon>Metazoa</taxon>
        <taxon>Spiralia</taxon>
        <taxon>Lophotrochozoa</taxon>
        <taxon>Mollusca</taxon>
        <taxon>Bivalvia</taxon>
        <taxon>Autobranchia</taxon>
        <taxon>Pteriomorphia</taxon>
        <taxon>Mytilida</taxon>
        <taxon>Mytiloidea</taxon>
        <taxon>Mytilidae</taxon>
        <taxon>Mytilinae</taxon>
        <taxon>Mytilus</taxon>
    </lineage>
</organism>
<keyword evidence="2" id="KW-1185">Reference proteome</keyword>
<gene>
    <name evidence="1" type="ORF">MCOR_368</name>
</gene>
<name>A0A6J7ZUP3_MYTCO</name>
<dbReference type="InterPro" id="IPR050952">
    <property type="entry name" value="TRIM-NHL_E3_ligases"/>
</dbReference>
<accession>A0A6J7ZUP3</accession>
<evidence type="ECO:0000313" key="2">
    <source>
        <dbReference type="Proteomes" id="UP000507470"/>
    </source>
</evidence>
<evidence type="ECO:0000313" key="1">
    <source>
        <dbReference type="EMBL" id="CAC5355935.1"/>
    </source>
</evidence>
<dbReference type="Gene3D" id="2.120.10.30">
    <property type="entry name" value="TolB, C-terminal domain"/>
    <property type="match status" value="1"/>
</dbReference>
<sequence length="247" mass="27531">MPEEIGSVTIYACRILHDGSFLIIDHEQQRLLLFSNEGIFLRIVVTFEGNPYDLCIVRNNTVAISFQTSTKSALVDIEKNKIIKTIELSHICEGVTSDGQILVISTTGTLDKKCTIVNLKDLSQKLLEGVEGNCILLFKENIYCTHVTKHTVSCYKRTGEPLWTFLHNHISFPSGLALDINGFIYVAFLGNNKIVVVSPDGKTSKTLLSKPDGIINPNGIDINRDTRMMIVSSKMNDDRANILVFKI</sequence>
<dbReference type="PANTHER" id="PTHR24104">
    <property type="entry name" value="E3 UBIQUITIN-PROTEIN LIGASE NHLRC1-RELATED"/>
    <property type="match status" value="1"/>
</dbReference>
<dbReference type="Proteomes" id="UP000507470">
    <property type="component" value="Unassembled WGS sequence"/>
</dbReference>
<dbReference type="OrthoDB" id="6081500at2759"/>
<dbReference type="AlphaFoldDB" id="A0A6J7ZUP3"/>
<dbReference type="InterPro" id="IPR011042">
    <property type="entry name" value="6-blade_b-propeller_TolB-like"/>
</dbReference>
<protein>
    <submittedName>
        <fullName evidence="1">Uncharacterized protein</fullName>
    </submittedName>
</protein>
<dbReference type="EMBL" id="CACVKT020000102">
    <property type="protein sequence ID" value="CAC5355935.1"/>
    <property type="molecule type" value="Genomic_DNA"/>
</dbReference>
<dbReference type="PANTHER" id="PTHR24104:SF25">
    <property type="entry name" value="PROTEIN LIN-41"/>
    <property type="match status" value="1"/>
</dbReference>
<dbReference type="SUPFAM" id="SSF101898">
    <property type="entry name" value="NHL repeat"/>
    <property type="match status" value="1"/>
</dbReference>
<reference evidence="1 2" key="1">
    <citation type="submission" date="2020-06" db="EMBL/GenBank/DDBJ databases">
        <authorList>
            <person name="Li R."/>
            <person name="Bekaert M."/>
        </authorList>
    </citation>
    <scope>NUCLEOTIDE SEQUENCE [LARGE SCALE GENOMIC DNA]</scope>
    <source>
        <strain evidence="2">wild</strain>
    </source>
</reference>
<proteinExistence type="predicted"/>